<gene>
    <name evidence="2" type="ORF">A0123_02969</name>
</gene>
<feature type="domain" description="Hedgehog/Intein (Hint)" evidence="1">
    <location>
        <begin position="262"/>
        <end position="401"/>
    </location>
</feature>
<evidence type="ECO:0000313" key="2">
    <source>
        <dbReference type="EMBL" id="OAJ66292.1"/>
    </source>
</evidence>
<dbReference type="Gene3D" id="2.170.16.10">
    <property type="entry name" value="Hedgehog/Intein (Hint) domain"/>
    <property type="match status" value="1"/>
</dbReference>
<organism evidence="2 3">
    <name type="scientific">Gluconobacter cerinus</name>
    <dbReference type="NCBI Taxonomy" id="38307"/>
    <lineage>
        <taxon>Bacteria</taxon>
        <taxon>Pseudomonadati</taxon>
        <taxon>Pseudomonadota</taxon>
        <taxon>Alphaproteobacteria</taxon>
        <taxon>Acetobacterales</taxon>
        <taxon>Acetobacteraceae</taxon>
        <taxon>Gluconobacter</taxon>
    </lineage>
</organism>
<reference evidence="2 3" key="1">
    <citation type="submission" date="2016-03" db="EMBL/GenBank/DDBJ databases">
        <title>Draft genome sequence of Gluconobacter cerinus strain CECT 9110.</title>
        <authorList>
            <person name="Sainz F."/>
            <person name="Mas A."/>
            <person name="Torija M.J."/>
        </authorList>
    </citation>
    <scope>NUCLEOTIDE SEQUENCE [LARGE SCALE GENOMIC DNA]</scope>
    <source>
        <strain evidence="2 3">CECT 9110</strain>
    </source>
</reference>
<dbReference type="EMBL" id="LUTU01000017">
    <property type="protein sequence ID" value="OAJ66292.1"/>
    <property type="molecule type" value="Genomic_DNA"/>
</dbReference>
<accession>A0A1B6VGE2</accession>
<dbReference type="AlphaFoldDB" id="A0A1B6VGE2"/>
<name>A0A1B6VGE2_9PROT</name>
<protein>
    <submittedName>
        <fullName evidence="2">Membrane protein</fullName>
    </submittedName>
</protein>
<dbReference type="Pfam" id="PF13403">
    <property type="entry name" value="Hint_2"/>
    <property type="match status" value="1"/>
</dbReference>
<evidence type="ECO:0000259" key="1">
    <source>
        <dbReference type="Pfam" id="PF13403"/>
    </source>
</evidence>
<dbReference type="PATRIC" id="fig|38307.3.peg.3105"/>
<proteinExistence type="predicted"/>
<evidence type="ECO:0000313" key="3">
    <source>
        <dbReference type="Proteomes" id="UP000077786"/>
    </source>
</evidence>
<dbReference type="SUPFAM" id="SSF51294">
    <property type="entry name" value="Hedgehog/intein (Hint) domain"/>
    <property type="match status" value="1"/>
</dbReference>
<dbReference type="OrthoDB" id="7284755at2"/>
<dbReference type="InterPro" id="IPR028992">
    <property type="entry name" value="Hedgehog/Intein_dom"/>
</dbReference>
<dbReference type="Proteomes" id="UP000077786">
    <property type="component" value="Unassembled WGS sequence"/>
</dbReference>
<dbReference type="InterPro" id="IPR036844">
    <property type="entry name" value="Hint_dom_sf"/>
</dbReference>
<dbReference type="RefSeq" id="WP_023942134.1">
    <property type="nucleotide sequence ID" value="NZ_LUTU01000017.1"/>
</dbReference>
<comment type="caution">
    <text evidence="2">The sequence shown here is derived from an EMBL/GenBank/DDBJ whole genome shotgun (WGS) entry which is preliminary data.</text>
</comment>
<sequence>MTDYSDGNVTYSVTTSDLLGLFKKVVISDSDGNTLDTLTGIPVGNIVTGDDSVVVLASILSGTYVSVPGSTGSIDILLNALSSVNFYIGGNTTVTIGVSAISGLTLNVVGGTLSFSSGLVASALQGSTINISEGGTYASGSNLASVLTGSTINFGDGGGTLILNGGSTLIDLSGTSITNYDPSKDTIELQNTTEAITGYTISGSGSSRTVTLYGGSSNTEVATYTVSLASGVTLTNGTYSTSNSSNNPLEITYSDGNTYIGVCFLEGTLLRMSSGDVEIEDVRVGDKIVVWNGLETQTRHVTWVGQVHTTVRSELPDDEAGYPVRIIAGALGDAVPYKDLLVTSEHCLFLNGNFIPVRMLVNGASIYYDKSITSYDYYHVETQEHSIILANGALTESYLDTGNRHIFKQVENVISIGAKQKSWTEASAPLCVARHAVEPLYYEIAQRAKALGISRVDKDVRVLTEDPSLYLYTNKGHVIEPLRTQAGRVQFMIPSGVTSLRIMSCTARPFDVIGPYVDDRRWLGVLVGDVTLFDSQQTIKITQHHQESALSGWHALESPSMRWTEGDAVLSLGNRDGGSIGLLSIQIISAGPYLVSEPCESAVALKA</sequence>